<dbReference type="AlphaFoldDB" id="A0A378X4S3"/>
<name>A0A378X4S3_9NOCA</name>
<dbReference type="EMBL" id="UGRU01000001">
    <property type="protein sequence ID" value="SUA48586.1"/>
    <property type="molecule type" value="Genomic_DNA"/>
</dbReference>
<evidence type="ECO:0000313" key="2">
    <source>
        <dbReference type="Proteomes" id="UP000255082"/>
    </source>
</evidence>
<proteinExistence type="predicted"/>
<evidence type="ECO:0000313" key="1">
    <source>
        <dbReference type="EMBL" id="SUA48586.1"/>
    </source>
</evidence>
<protein>
    <submittedName>
        <fullName evidence="1">Uncharacterized protein</fullName>
    </submittedName>
</protein>
<organism evidence="1 2">
    <name type="scientific">Nocardia africana</name>
    <dbReference type="NCBI Taxonomy" id="134964"/>
    <lineage>
        <taxon>Bacteria</taxon>
        <taxon>Bacillati</taxon>
        <taxon>Actinomycetota</taxon>
        <taxon>Actinomycetes</taxon>
        <taxon>Mycobacteriales</taxon>
        <taxon>Nocardiaceae</taxon>
        <taxon>Nocardia</taxon>
    </lineage>
</organism>
<gene>
    <name evidence="1" type="ORF">NCTC13184_07140</name>
</gene>
<reference evidence="1 2" key="1">
    <citation type="submission" date="2018-06" db="EMBL/GenBank/DDBJ databases">
        <authorList>
            <consortium name="Pathogen Informatics"/>
            <person name="Doyle S."/>
        </authorList>
    </citation>
    <scope>NUCLEOTIDE SEQUENCE [LARGE SCALE GENOMIC DNA]</scope>
    <source>
        <strain evidence="1 2">NCTC13184</strain>
    </source>
</reference>
<accession>A0A378X4S3</accession>
<dbReference type="Proteomes" id="UP000255082">
    <property type="component" value="Unassembled WGS sequence"/>
</dbReference>
<sequence>MDLDVPDEQRHTKGRVLHRLLDEHAMARVSYDRGAPLRA</sequence>